<dbReference type="PaxDb" id="2903-EOD30756"/>
<reference evidence="3" key="1">
    <citation type="journal article" date="2013" name="Nature">
        <title>Pan genome of the phytoplankton Emiliania underpins its global distribution.</title>
        <authorList>
            <person name="Read B.A."/>
            <person name="Kegel J."/>
            <person name="Klute M.J."/>
            <person name="Kuo A."/>
            <person name="Lefebvre S.C."/>
            <person name="Maumus F."/>
            <person name="Mayer C."/>
            <person name="Miller J."/>
            <person name="Monier A."/>
            <person name="Salamov A."/>
            <person name="Young J."/>
            <person name="Aguilar M."/>
            <person name="Claverie J.M."/>
            <person name="Frickenhaus S."/>
            <person name="Gonzalez K."/>
            <person name="Herman E.K."/>
            <person name="Lin Y.C."/>
            <person name="Napier J."/>
            <person name="Ogata H."/>
            <person name="Sarno A.F."/>
            <person name="Shmutz J."/>
            <person name="Schroeder D."/>
            <person name="de Vargas C."/>
            <person name="Verret F."/>
            <person name="von Dassow P."/>
            <person name="Valentin K."/>
            <person name="Van de Peer Y."/>
            <person name="Wheeler G."/>
            <person name="Dacks J.B."/>
            <person name="Delwiche C.F."/>
            <person name="Dyhrman S.T."/>
            <person name="Glockner G."/>
            <person name="John U."/>
            <person name="Richards T."/>
            <person name="Worden A.Z."/>
            <person name="Zhang X."/>
            <person name="Grigoriev I.V."/>
            <person name="Allen A.E."/>
            <person name="Bidle K."/>
            <person name="Borodovsky M."/>
            <person name="Bowler C."/>
            <person name="Brownlee C."/>
            <person name="Cock J.M."/>
            <person name="Elias M."/>
            <person name="Gladyshev V.N."/>
            <person name="Groth M."/>
            <person name="Guda C."/>
            <person name="Hadaegh A."/>
            <person name="Iglesias-Rodriguez M.D."/>
            <person name="Jenkins J."/>
            <person name="Jones B.M."/>
            <person name="Lawson T."/>
            <person name="Leese F."/>
            <person name="Lindquist E."/>
            <person name="Lobanov A."/>
            <person name="Lomsadze A."/>
            <person name="Malik S.B."/>
            <person name="Marsh M.E."/>
            <person name="Mackinder L."/>
            <person name="Mock T."/>
            <person name="Mueller-Roeber B."/>
            <person name="Pagarete A."/>
            <person name="Parker M."/>
            <person name="Probert I."/>
            <person name="Quesneville H."/>
            <person name="Raines C."/>
            <person name="Rensing S.A."/>
            <person name="Riano-Pachon D.M."/>
            <person name="Richier S."/>
            <person name="Rokitta S."/>
            <person name="Shiraiwa Y."/>
            <person name="Soanes D.M."/>
            <person name="van der Giezen M."/>
            <person name="Wahlund T.M."/>
            <person name="Williams B."/>
            <person name="Wilson W."/>
            <person name="Wolfe G."/>
            <person name="Wurch L.L."/>
        </authorList>
    </citation>
    <scope>NUCLEOTIDE SEQUENCE</scope>
</reference>
<feature type="chain" id="PRO_5044241882" description="CRAL-TRIO domain-containing protein" evidence="1">
    <location>
        <begin position="25"/>
        <end position="204"/>
    </location>
</feature>
<reference evidence="2" key="2">
    <citation type="submission" date="2024-10" db="UniProtKB">
        <authorList>
            <consortium name="EnsemblProtists"/>
        </authorList>
    </citation>
    <scope>IDENTIFICATION</scope>
</reference>
<name>A0A0D3K4S1_EMIH1</name>
<dbReference type="RefSeq" id="XP_005783185.1">
    <property type="nucleotide sequence ID" value="XM_005783128.1"/>
</dbReference>
<proteinExistence type="predicted"/>
<dbReference type="EnsemblProtists" id="EOD30756">
    <property type="protein sequence ID" value="EOD30756"/>
    <property type="gene ID" value="EMIHUDRAFT_253647"/>
</dbReference>
<evidence type="ECO:0000313" key="3">
    <source>
        <dbReference type="Proteomes" id="UP000013827"/>
    </source>
</evidence>
<feature type="signal peptide" evidence="1">
    <location>
        <begin position="1"/>
        <end position="24"/>
    </location>
</feature>
<evidence type="ECO:0000256" key="1">
    <source>
        <dbReference type="SAM" id="SignalP"/>
    </source>
</evidence>
<evidence type="ECO:0000313" key="2">
    <source>
        <dbReference type="EnsemblProtists" id="EOD30756"/>
    </source>
</evidence>
<dbReference type="KEGG" id="ehx:EMIHUDRAFT_253647"/>
<protein>
    <recommendedName>
        <fullName evidence="4">CRAL-TRIO domain-containing protein</fullName>
    </recommendedName>
</protein>
<dbReference type="Proteomes" id="UP000013827">
    <property type="component" value="Unassembled WGS sequence"/>
</dbReference>
<keyword evidence="3" id="KW-1185">Reference proteome</keyword>
<dbReference type="AlphaFoldDB" id="A0A0D3K4S1"/>
<keyword evidence="1" id="KW-0732">Signal</keyword>
<accession>A0A0D3K4S1</accession>
<dbReference type="GeneID" id="17276031"/>
<sequence length="204" mass="22464">MSGSLTSFAAVLLAVALAWTYSSPAPSAAARDATVLLGPVSLGHGGTVELLRAPSAGPLPRLLVQLGRTVDEATLTALLAFMSRTLDRRRPFTVLWDPGAVRWPRVGGRQLGLVRSWVDKHAEQWDSRVQAHVLLLHSPLWRPVAWLVLKLFAPPQPIRIVRDEATADDFTRSCASCTQPKSWVKSSYSDRDRRFGTFSRAWGL</sequence>
<organism evidence="2 3">
    <name type="scientific">Emiliania huxleyi (strain CCMP1516)</name>
    <dbReference type="NCBI Taxonomy" id="280463"/>
    <lineage>
        <taxon>Eukaryota</taxon>
        <taxon>Haptista</taxon>
        <taxon>Haptophyta</taxon>
        <taxon>Prymnesiophyceae</taxon>
        <taxon>Isochrysidales</taxon>
        <taxon>Noelaerhabdaceae</taxon>
        <taxon>Emiliania</taxon>
    </lineage>
</organism>
<evidence type="ECO:0008006" key="4">
    <source>
        <dbReference type="Google" id="ProtNLM"/>
    </source>
</evidence>
<dbReference type="HOGENOM" id="CLU_1345381_0_0_1"/>